<keyword evidence="2" id="KW-1185">Reference proteome</keyword>
<reference evidence="1" key="1">
    <citation type="submission" date="2023-07" db="EMBL/GenBank/DDBJ databases">
        <authorList>
            <consortium name="AG Swart"/>
            <person name="Singh M."/>
            <person name="Singh A."/>
            <person name="Seah K."/>
            <person name="Emmerich C."/>
        </authorList>
    </citation>
    <scope>NUCLEOTIDE SEQUENCE</scope>
    <source>
        <strain evidence="1">DP1</strain>
    </source>
</reference>
<comment type="caution">
    <text evidence="1">The sequence shown here is derived from an EMBL/GenBank/DDBJ whole genome shotgun (WGS) entry which is preliminary data.</text>
</comment>
<sequence length="287" mass="33683">MNQSSHLSVVNRSILRENEPFKNETPEVFKLLHSKQMSEASTMNESFSTAADMSRVSSQKFSTLNIKRDHFVPKVKKKEFLNPYFFMKPPKNYGNPTSSSNFTRGFRVDNIEIGNQRMHYEKHLERTTKEQKFRDSKTAKSRKYAQYLNCTNPISTPKIHFQKPMKKYYHDGSANPSAVLRWMNTRKLGDTFIEARKDRNKSEVREFQKFRNERDILDVTDGNRRYKKYSKKGHIKGIIQNEYGRKTSLAVNRSCEDLTGVTKMYLSDTNFYKMNSSRQREGSITFG</sequence>
<organism evidence="1 2">
    <name type="scientific">Euplotes crassus</name>
    <dbReference type="NCBI Taxonomy" id="5936"/>
    <lineage>
        <taxon>Eukaryota</taxon>
        <taxon>Sar</taxon>
        <taxon>Alveolata</taxon>
        <taxon>Ciliophora</taxon>
        <taxon>Intramacronucleata</taxon>
        <taxon>Spirotrichea</taxon>
        <taxon>Hypotrichia</taxon>
        <taxon>Euplotida</taxon>
        <taxon>Euplotidae</taxon>
        <taxon>Moneuplotes</taxon>
    </lineage>
</organism>
<proteinExistence type="predicted"/>
<accession>A0AAD1XIG6</accession>
<gene>
    <name evidence="1" type="ORF">ECRASSUSDP1_LOCUS14629</name>
</gene>
<dbReference type="Proteomes" id="UP001295684">
    <property type="component" value="Unassembled WGS sequence"/>
</dbReference>
<evidence type="ECO:0000313" key="2">
    <source>
        <dbReference type="Proteomes" id="UP001295684"/>
    </source>
</evidence>
<dbReference type="AlphaFoldDB" id="A0AAD1XIG6"/>
<protein>
    <submittedName>
        <fullName evidence="1">Uncharacterized protein</fullName>
    </submittedName>
</protein>
<evidence type="ECO:0000313" key="1">
    <source>
        <dbReference type="EMBL" id="CAI2373288.1"/>
    </source>
</evidence>
<dbReference type="EMBL" id="CAMPGE010014627">
    <property type="protein sequence ID" value="CAI2373288.1"/>
    <property type="molecule type" value="Genomic_DNA"/>
</dbReference>
<name>A0AAD1XIG6_EUPCR</name>